<protein>
    <recommendedName>
        <fullName evidence="7">Peptidase</fullName>
    </recommendedName>
</protein>
<feature type="signal peptide" evidence="2">
    <location>
        <begin position="1"/>
        <end position="31"/>
    </location>
</feature>
<evidence type="ECO:0000256" key="1">
    <source>
        <dbReference type="SAM" id="MobiDB-lite"/>
    </source>
</evidence>
<dbReference type="SUPFAM" id="SSF50156">
    <property type="entry name" value="PDZ domain-like"/>
    <property type="match status" value="1"/>
</dbReference>
<evidence type="ECO:0000313" key="6">
    <source>
        <dbReference type="Proteomes" id="UP000615755"/>
    </source>
</evidence>
<dbReference type="SMART" id="SM00245">
    <property type="entry name" value="TSPc"/>
    <property type="match status" value="1"/>
</dbReference>
<dbReference type="InterPro" id="IPR029045">
    <property type="entry name" value="ClpP/crotonase-like_dom_sf"/>
</dbReference>
<dbReference type="InterPro" id="IPR005151">
    <property type="entry name" value="Tail-specific_protease"/>
</dbReference>
<dbReference type="InterPro" id="IPR001478">
    <property type="entry name" value="PDZ"/>
</dbReference>
<dbReference type="RefSeq" id="WP_192506061.1">
    <property type="nucleotide sequence ID" value="NZ_AQGV01000009.1"/>
</dbReference>
<evidence type="ECO:0008006" key="7">
    <source>
        <dbReference type="Google" id="ProtNLM"/>
    </source>
</evidence>
<evidence type="ECO:0000259" key="3">
    <source>
        <dbReference type="SMART" id="SM00228"/>
    </source>
</evidence>
<reference evidence="5 6" key="1">
    <citation type="submission" date="2015-03" db="EMBL/GenBank/DDBJ databases">
        <title>Genome sequence of Pseudoalteromonas aurantia.</title>
        <authorList>
            <person name="Xie B.-B."/>
            <person name="Rong J.-C."/>
            <person name="Qin Q.-L."/>
            <person name="Zhang Y.-Z."/>
        </authorList>
    </citation>
    <scope>NUCLEOTIDE SEQUENCE [LARGE SCALE GENOMIC DNA]</scope>
    <source>
        <strain evidence="5 6">208</strain>
    </source>
</reference>
<feature type="domain" description="Tail specific protease" evidence="4">
    <location>
        <begin position="238"/>
        <end position="452"/>
    </location>
</feature>
<dbReference type="Gene3D" id="2.30.42.10">
    <property type="match status" value="1"/>
</dbReference>
<dbReference type="SMART" id="SM00228">
    <property type="entry name" value="PDZ"/>
    <property type="match status" value="1"/>
</dbReference>
<dbReference type="Pfam" id="PF03572">
    <property type="entry name" value="Peptidase_S41"/>
    <property type="match status" value="1"/>
</dbReference>
<dbReference type="EMBL" id="AQGV01000009">
    <property type="protein sequence ID" value="MBE0366553.1"/>
    <property type="molecule type" value="Genomic_DNA"/>
</dbReference>
<dbReference type="InterPro" id="IPR041613">
    <property type="entry name" value="Pept_S41_N"/>
</dbReference>
<evidence type="ECO:0000256" key="2">
    <source>
        <dbReference type="SAM" id="SignalP"/>
    </source>
</evidence>
<evidence type="ECO:0000313" key="5">
    <source>
        <dbReference type="EMBL" id="MBE0366553.1"/>
    </source>
</evidence>
<evidence type="ECO:0000259" key="4">
    <source>
        <dbReference type="SMART" id="SM00245"/>
    </source>
</evidence>
<feature type="domain" description="PDZ" evidence="3">
    <location>
        <begin position="161"/>
        <end position="236"/>
    </location>
</feature>
<dbReference type="PANTHER" id="PTHR32060">
    <property type="entry name" value="TAIL-SPECIFIC PROTEASE"/>
    <property type="match status" value="1"/>
</dbReference>
<feature type="compositionally biased region" description="Polar residues" evidence="1">
    <location>
        <begin position="30"/>
        <end position="45"/>
    </location>
</feature>
<dbReference type="SUPFAM" id="SSF52096">
    <property type="entry name" value="ClpP/crotonase"/>
    <property type="match status" value="1"/>
</dbReference>
<sequence length="536" mass="57676">MNFHSCAIFSAGLSLSLMLLTGCGGSGGSTADSPAQNSTTPNSATPPDATWQFGQFTAAENFINHCSNPRTGIDPYENQPFPDQAGSIQHEKMWLRSLTHSTYLWYDEVEDNDPKNFDSVSQYFDSLKTFQTTPSGNQKDQFHFTQTYDAYKKESQSGVSSGYGLRWAAISTKPPRIYRVAYMQDNSPAALAGFKRGDTIVAINNIDINSNNTEALINGLSPTNGSTHTFTISRSGQTESIDIAVTAGDIALSPVQNAKTFTAGEKTVGYVQFNQFISAGQAGLISAFNQFNNANVNALVLDMRYNGGGLVDMAAQLGYMVAGASNSTFSQTIHNDKQSAKNRSVGFERRMINWDTLQYTDTTLPSLNLDTVYILSTASTCSASELIINGLRGIDVNVVLIGSKTCGKPYGFTPAPNCGQVYYTVQFKSANAKGFGDYADGFTPIDSDLGATELGLTANVSGCTVADDFTQPLGNPNEAQLQAALTHIETGGCPVSLVNRPIQQSTASNHNKGVSLTLPNAIWQNNTIYTIINEQK</sequence>
<keyword evidence="2" id="KW-0732">Signal</keyword>
<feature type="chain" id="PRO_5046818656" description="Peptidase" evidence="2">
    <location>
        <begin position="32"/>
        <end position="536"/>
    </location>
</feature>
<organism evidence="5 6">
    <name type="scientific">Pseudoalteromonas aurantia 208</name>
    <dbReference type="NCBI Taxonomy" id="1314867"/>
    <lineage>
        <taxon>Bacteria</taxon>
        <taxon>Pseudomonadati</taxon>
        <taxon>Pseudomonadota</taxon>
        <taxon>Gammaproteobacteria</taxon>
        <taxon>Alteromonadales</taxon>
        <taxon>Pseudoalteromonadaceae</taxon>
        <taxon>Pseudoalteromonas</taxon>
    </lineage>
</organism>
<dbReference type="InterPro" id="IPR036034">
    <property type="entry name" value="PDZ_sf"/>
</dbReference>
<dbReference type="Pfam" id="PF13180">
    <property type="entry name" value="PDZ_2"/>
    <property type="match status" value="1"/>
</dbReference>
<keyword evidence="6" id="KW-1185">Reference proteome</keyword>
<dbReference type="Proteomes" id="UP000615755">
    <property type="component" value="Unassembled WGS sequence"/>
</dbReference>
<proteinExistence type="predicted"/>
<gene>
    <name evidence="5" type="ORF">PAUR_a3580</name>
</gene>
<name>A0ABR9E6E4_9GAMM</name>
<comment type="caution">
    <text evidence="5">The sequence shown here is derived from an EMBL/GenBank/DDBJ whole genome shotgun (WGS) entry which is preliminary data.</text>
</comment>
<dbReference type="CDD" id="cd07561">
    <property type="entry name" value="Peptidase_S41_CPP_like"/>
    <property type="match status" value="1"/>
</dbReference>
<accession>A0ABR9E6E4</accession>
<dbReference type="Gene3D" id="3.30.750.170">
    <property type="match status" value="1"/>
</dbReference>
<dbReference type="Gene3D" id="3.90.226.10">
    <property type="entry name" value="2-enoyl-CoA Hydratase, Chain A, domain 1"/>
    <property type="match status" value="1"/>
</dbReference>
<feature type="region of interest" description="Disordered" evidence="1">
    <location>
        <begin position="28"/>
        <end position="48"/>
    </location>
</feature>
<dbReference type="Pfam" id="PF18294">
    <property type="entry name" value="Pept_S41_N"/>
    <property type="match status" value="1"/>
</dbReference>
<dbReference type="PANTHER" id="PTHR32060:SF30">
    <property type="entry name" value="CARBOXY-TERMINAL PROCESSING PROTEASE CTPA"/>
    <property type="match status" value="1"/>
</dbReference>